<dbReference type="InterPro" id="IPR058245">
    <property type="entry name" value="NreC/VraR/RcsB-like_REC"/>
</dbReference>
<protein>
    <submittedName>
        <fullName evidence="8">Response regulator transcription factor</fullName>
    </submittedName>
</protein>
<dbReference type="SMART" id="SM00448">
    <property type="entry name" value="REC"/>
    <property type="match status" value="1"/>
</dbReference>
<name>A0ABZ2XG70_9RHOO</name>
<keyword evidence="1 5" id="KW-0597">Phosphoprotein</keyword>
<dbReference type="InterPro" id="IPR016032">
    <property type="entry name" value="Sig_transdc_resp-reg_C-effctor"/>
</dbReference>
<dbReference type="InterPro" id="IPR011006">
    <property type="entry name" value="CheY-like_superfamily"/>
</dbReference>
<gene>
    <name evidence="8" type="ORF">AADV58_00315</name>
</gene>
<dbReference type="PRINTS" id="PR00038">
    <property type="entry name" value="HTHLUXR"/>
</dbReference>
<dbReference type="EMBL" id="CP151406">
    <property type="protein sequence ID" value="WZJ21623.1"/>
    <property type="molecule type" value="Genomic_DNA"/>
</dbReference>
<feature type="domain" description="Response regulatory" evidence="7">
    <location>
        <begin position="4"/>
        <end position="120"/>
    </location>
</feature>
<dbReference type="InterPro" id="IPR001789">
    <property type="entry name" value="Sig_transdc_resp-reg_receiver"/>
</dbReference>
<dbReference type="CDD" id="cd06170">
    <property type="entry name" value="LuxR_C_like"/>
    <property type="match status" value="1"/>
</dbReference>
<organism evidence="8 9">
    <name type="scientific">Azonexus hydrophilus</name>
    <dbReference type="NCBI Taxonomy" id="418702"/>
    <lineage>
        <taxon>Bacteria</taxon>
        <taxon>Pseudomonadati</taxon>
        <taxon>Pseudomonadota</taxon>
        <taxon>Betaproteobacteria</taxon>
        <taxon>Rhodocyclales</taxon>
        <taxon>Azonexaceae</taxon>
        <taxon>Azonexus</taxon>
    </lineage>
</organism>
<evidence type="ECO:0000313" key="8">
    <source>
        <dbReference type="EMBL" id="WZJ21623.1"/>
    </source>
</evidence>
<dbReference type="Gene3D" id="3.40.50.2300">
    <property type="match status" value="1"/>
</dbReference>
<evidence type="ECO:0000313" key="9">
    <source>
        <dbReference type="Proteomes" id="UP001479520"/>
    </source>
</evidence>
<reference evidence="8 9" key="1">
    <citation type="submission" date="2024-04" db="EMBL/GenBank/DDBJ databases">
        <title>Dissimilatory iodate-reducing microorganisms contribute to the enrichment of iodine in groundwater.</title>
        <authorList>
            <person name="Jiang Z."/>
        </authorList>
    </citation>
    <scope>NUCLEOTIDE SEQUENCE [LARGE SCALE GENOMIC DNA]</scope>
    <source>
        <strain evidence="8 9">NCP973</strain>
    </source>
</reference>
<keyword evidence="2" id="KW-0805">Transcription regulation</keyword>
<dbReference type="Pfam" id="PF00072">
    <property type="entry name" value="Response_reg"/>
    <property type="match status" value="1"/>
</dbReference>
<feature type="modified residue" description="4-aspartylphosphate" evidence="5">
    <location>
        <position position="55"/>
    </location>
</feature>
<evidence type="ECO:0000259" key="7">
    <source>
        <dbReference type="PROSITE" id="PS50110"/>
    </source>
</evidence>
<dbReference type="Proteomes" id="UP001479520">
    <property type="component" value="Chromosome"/>
</dbReference>
<dbReference type="InterPro" id="IPR000792">
    <property type="entry name" value="Tscrpt_reg_LuxR_C"/>
</dbReference>
<feature type="domain" description="HTH luxR-type" evidence="6">
    <location>
        <begin position="138"/>
        <end position="203"/>
    </location>
</feature>
<proteinExistence type="predicted"/>
<evidence type="ECO:0000256" key="4">
    <source>
        <dbReference type="ARBA" id="ARBA00023163"/>
    </source>
</evidence>
<keyword evidence="4" id="KW-0804">Transcription</keyword>
<dbReference type="PROSITE" id="PS50110">
    <property type="entry name" value="RESPONSE_REGULATORY"/>
    <property type="match status" value="1"/>
</dbReference>
<dbReference type="PROSITE" id="PS00622">
    <property type="entry name" value="HTH_LUXR_1"/>
    <property type="match status" value="1"/>
</dbReference>
<evidence type="ECO:0000259" key="6">
    <source>
        <dbReference type="PROSITE" id="PS50043"/>
    </source>
</evidence>
<dbReference type="SMART" id="SM00421">
    <property type="entry name" value="HTH_LUXR"/>
    <property type="match status" value="1"/>
</dbReference>
<dbReference type="CDD" id="cd17535">
    <property type="entry name" value="REC_NarL-like"/>
    <property type="match status" value="1"/>
</dbReference>
<evidence type="ECO:0000256" key="5">
    <source>
        <dbReference type="PROSITE-ProRule" id="PRU00169"/>
    </source>
</evidence>
<accession>A0ABZ2XG70</accession>
<evidence type="ECO:0000256" key="3">
    <source>
        <dbReference type="ARBA" id="ARBA00023125"/>
    </source>
</evidence>
<dbReference type="RefSeq" id="WP_028994131.1">
    <property type="nucleotide sequence ID" value="NZ_CALFBA010000006.1"/>
</dbReference>
<dbReference type="PROSITE" id="PS50043">
    <property type="entry name" value="HTH_LUXR_2"/>
    <property type="match status" value="1"/>
</dbReference>
<dbReference type="PANTHER" id="PTHR44688:SF16">
    <property type="entry name" value="DNA-BINDING TRANSCRIPTIONAL ACTIVATOR DEVR_DOSR"/>
    <property type="match status" value="1"/>
</dbReference>
<sequence>MPIRIGLIDDHRIFREALQLELQRVSDIVIVGGAANAAEALVLVDTQRPDVAVLDVGLPDLGGVDLAGQLLQLMPSLKIVALSGYAERFFIEAMLQAGAGAYVVKSAGGEDLLAAIRAVMAGSTYLCADACRALKPNAACGSSPLTAREISVLRCVASGMRAAEIAGFLGISTGTVETHRKNIKAKLGLGSIAELTQYALREGLLKG</sequence>
<keyword evidence="3" id="KW-0238">DNA-binding</keyword>
<dbReference type="PANTHER" id="PTHR44688">
    <property type="entry name" value="DNA-BINDING TRANSCRIPTIONAL ACTIVATOR DEVR_DOSR"/>
    <property type="match status" value="1"/>
</dbReference>
<evidence type="ECO:0000256" key="1">
    <source>
        <dbReference type="ARBA" id="ARBA00022553"/>
    </source>
</evidence>
<dbReference type="SUPFAM" id="SSF46894">
    <property type="entry name" value="C-terminal effector domain of the bipartite response regulators"/>
    <property type="match status" value="1"/>
</dbReference>
<keyword evidence="9" id="KW-1185">Reference proteome</keyword>
<dbReference type="SUPFAM" id="SSF52172">
    <property type="entry name" value="CheY-like"/>
    <property type="match status" value="1"/>
</dbReference>
<evidence type="ECO:0000256" key="2">
    <source>
        <dbReference type="ARBA" id="ARBA00023015"/>
    </source>
</evidence>
<dbReference type="Pfam" id="PF00196">
    <property type="entry name" value="GerE"/>
    <property type="match status" value="1"/>
</dbReference>